<dbReference type="InterPro" id="IPR053145">
    <property type="entry name" value="AB_hydrolase_Est10"/>
</dbReference>
<protein>
    <submittedName>
        <fullName evidence="3">Alpha/beta fold hydrolase</fullName>
    </submittedName>
</protein>
<dbReference type="RefSeq" id="WP_115415380.1">
    <property type="nucleotide sequence ID" value="NZ_CP031357.1"/>
</dbReference>
<dbReference type="Pfam" id="PF12146">
    <property type="entry name" value="Hydrolase_4"/>
    <property type="match status" value="1"/>
</dbReference>
<accession>A0A345YB89</accession>
<evidence type="ECO:0000259" key="2">
    <source>
        <dbReference type="Pfam" id="PF12146"/>
    </source>
</evidence>
<dbReference type="PANTHER" id="PTHR43265:SF1">
    <property type="entry name" value="ESTERASE ESTD"/>
    <property type="match status" value="1"/>
</dbReference>
<dbReference type="Gene3D" id="3.40.50.1820">
    <property type="entry name" value="alpha/beta hydrolase"/>
    <property type="match status" value="1"/>
</dbReference>
<organism evidence="3 4">
    <name type="scientific">Erythrobacter aureus</name>
    <dbReference type="NCBI Taxonomy" id="2182384"/>
    <lineage>
        <taxon>Bacteria</taxon>
        <taxon>Pseudomonadati</taxon>
        <taxon>Pseudomonadota</taxon>
        <taxon>Alphaproteobacteria</taxon>
        <taxon>Sphingomonadales</taxon>
        <taxon>Erythrobacteraceae</taxon>
        <taxon>Erythrobacter/Porphyrobacter group</taxon>
        <taxon>Erythrobacter</taxon>
    </lineage>
</organism>
<dbReference type="PANTHER" id="PTHR43265">
    <property type="entry name" value="ESTERASE ESTD"/>
    <property type="match status" value="1"/>
</dbReference>
<dbReference type="Proteomes" id="UP000254508">
    <property type="component" value="Chromosome"/>
</dbReference>
<evidence type="ECO:0000313" key="3">
    <source>
        <dbReference type="EMBL" id="AXK41191.1"/>
    </source>
</evidence>
<dbReference type="InterPro" id="IPR029058">
    <property type="entry name" value="AB_hydrolase_fold"/>
</dbReference>
<dbReference type="EMBL" id="CP031357">
    <property type="protein sequence ID" value="AXK41191.1"/>
    <property type="molecule type" value="Genomic_DNA"/>
</dbReference>
<feature type="chain" id="PRO_5017046566" evidence="1">
    <location>
        <begin position="21"/>
        <end position="324"/>
    </location>
</feature>
<feature type="signal peptide" evidence="1">
    <location>
        <begin position="1"/>
        <end position="20"/>
    </location>
</feature>
<keyword evidence="1" id="KW-0732">Signal</keyword>
<dbReference type="KEGG" id="err:DVR09_01600"/>
<proteinExistence type="predicted"/>
<gene>
    <name evidence="3" type="ORF">DVR09_01600</name>
</gene>
<dbReference type="InterPro" id="IPR022742">
    <property type="entry name" value="Hydrolase_4"/>
</dbReference>
<dbReference type="SUPFAM" id="SSF53474">
    <property type="entry name" value="alpha/beta-Hydrolases"/>
    <property type="match status" value="1"/>
</dbReference>
<dbReference type="GO" id="GO:0052689">
    <property type="term" value="F:carboxylic ester hydrolase activity"/>
    <property type="evidence" value="ECO:0007669"/>
    <property type="project" value="TreeGrafter"/>
</dbReference>
<sequence length="324" mass="32985">MRFSILLAAAGLVTAAPLMAVPEPVPLTAEGPRGDLAGTLIAPAEGRPVVLILPGSGPTDRDGNNPMGVTAAPYRLLAEALAGRGIGTVRIDKRGMFASKAAVTDANAVTVSDYVADTGSWVDAARAASGTTDCIWLLGHSEGGLVALAAAKRIEHLCGLILVATPGRPLGTILREQLSANPANAPILDEAETAITALEAGERVDVGKFHPAVQGLFAPAVQGFLIDLMAQDPAAMANMVELPMLIVQGGTDLQVGAEDAKALVAAAPGAEYLAIPAMNHVLKDIAGGDVAANRASYADPSLAVSPALVDGIAAFITDFRKAIR</sequence>
<evidence type="ECO:0000256" key="1">
    <source>
        <dbReference type="SAM" id="SignalP"/>
    </source>
</evidence>
<evidence type="ECO:0000313" key="4">
    <source>
        <dbReference type="Proteomes" id="UP000254508"/>
    </source>
</evidence>
<reference evidence="4" key="1">
    <citation type="submission" date="2018-07" db="EMBL/GenBank/DDBJ databases">
        <title>Genome sequence of Erythrobacter strain YH-07, an antagonistic bacterium isolated from Yellow Sea.</title>
        <authorList>
            <person name="Tang T."/>
            <person name="Liu Q."/>
            <person name="Sun X."/>
        </authorList>
    </citation>
    <scope>NUCLEOTIDE SEQUENCE [LARGE SCALE GENOMIC DNA]</scope>
    <source>
        <strain evidence="4">YH-07</strain>
    </source>
</reference>
<keyword evidence="4" id="KW-1185">Reference proteome</keyword>
<name>A0A345YB89_9SPHN</name>
<feature type="domain" description="Serine aminopeptidase S33" evidence="2">
    <location>
        <begin position="71"/>
        <end position="280"/>
    </location>
</feature>
<dbReference type="OrthoDB" id="9809549at2"/>
<dbReference type="AlphaFoldDB" id="A0A345YB89"/>
<keyword evidence="3" id="KW-0378">Hydrolase</keyword>